<dbReference type="PROSITE" id="PS50893">
    <property type="entry name" value="ABC_TRANSPORTER_2"/>
    <property type="match status" value="1"/>
</dbReference>
<dbReference type="InterPro" id="IPR005670">
    <property type="entry name" value="PstB-like"/>
</dbReference>
<dbReference type="PROSITE" id="PS00211">
    <property type="entry name" value="ABC_TRANSPORTER_1"/>
    <property type="match status" value="1"/>
</dbReference>
<keyword evidence="5 13" id="KW-0067">ATP-binding</keyword>
<dbReference type="GO" id="GO:0005315">
    <property type="term" value="F:phosphate transmembrane transporter activity"/>
    <property type="evidence" value="ECO:0007669"/>
    <property type="project" value="InterPro"/>
</dbReference>
<dbReference type="GO" id="GO:0005524">
    <property type="term" value="F:ATP binding"/>
    <property type="evidence" value="ECO:0007669"/>
    <property type="project" value="UniProtKB-KW"/>
</dbReference>
<dbReference type="GO" id="GO:0015689">
    <property type="term" value="P:molybdate ion transport"/>
    <property type="evidence" value="ECO:0007669"/>
    <property type="project" value="InterPro"/>
</dbReference>
<evidence type="ECO:0000256" key="10">
    <source>
        <dbReference type="ARBA" id="ARBA00047936"/>
    </source>
</evidence>
<comment type="subcellular location">
    <subcellularLocation>
        <location evidence="1">Cell membrane</location>
        <topology evidence="1">Peripheral membrane protein</topology>
    </subcellularLocation>
</comment>
<feature type="domain" description="ABC transporter" evidence="11">
    <location>
        <begin position="3"/>
        <end position="229"/>
    </location>
</feature>
<gene>
    <name evidence="13" type="ORF">DPC56_06280</name>
</gene>
<protein>
    <recommendedName>
        <fullName evidence="9">Molybdate/tungstate import ATP-binding protein WtpC</fullName>
        <ecNumber evidence="8">7.3.2.6</ecNumber>
    </recommendedName>
</protein>
<dbReference type="PANTHER" id="PTHR42781">
    <property type="entry name" value="SPERMIDINE/PUTRESCINE IMPORT ATP-BINDING PROTEIN POTA"/>
    <property type="match status" value="1"/>
</dbReference>
<reference evidence="13 14" key="1">
    <citation type="submission" date="2018-06" db="EMBL/GenBank/DDBJ databases">
        <title>Draft genome sequence of hyperthermophilic methanogen Methanothermobacter tenebrarum sp. MCM-B 1447.</title>
        <authorList>
            <person name="Pore S.D."/>
            <person name="Dagar S."/>
            <person name="Dhakephalkar P.K."/>
        </authorList>
    </citation>
    <scope>NUCLEOTIDE SEQUENCE [LARGE SCALE GENOMIC DNA]</scope>
    <source>
        <strain evidence="13 14">MCM B 1447</strain>
    </source>
</reference>
<evidence type="ECO:0000256" key="7">
    <source>
        <dbReference type="ARBA" id="ARBA00038781"/>
    </source>
</evidence>
<dbReference type="Gene3D" id="2.40.50.100">
    <property type="match status" value="1"/>
</dbReference>
<keyword evidence="3" id="KW-0500">Molybdenum</keyword>
<dbReference type="InterPro" id="IPR027417">
    <property type="entry name" value="P-loop_NTPase"/>
</dbReference>
<dbReference type="EC" id="7.3.2.6" evidence="8"/>
<evidence type="ECO:0000313" key="14">
    <source>
        <dbReference type="Proteomes" id="UP000249782"/>
    </source>
</evidence>
<dbReference type="SUPFAM" id="SSF50331">
    <property type="entry name" value="MOP-like"/>
    <property type="match status" value="1"/>
</dbReference>
<proteinExistence type="inferred from homology"/>
<dbReference type="InterPro" id="IPR017871">
    <property type="entry name" value="ABC_transporter-like_CS"/>
</dbReference>
<dbReference type="Gene3D" id="3.40.50.300">
    <property type="entry name" value="P-loop containing nucleotide triphosphate hydrolases"/>
    <property type="match status" value="1"/>
</dbReference>
<dbReference type="GO" id="GO:0016887">
    <property type="term" value="F:ATP hydrolysis activity"/>
    <property type="evidence" value="ECO:0007669"/>
    <property type="project" value="InterPro"/>
</dbReference>
<comment type="catalytic activity">
    <reaction evidence="10">
        <text>tungstate(in) + ATP + H2O = tungstate(out) + ADP + phosphate + H(+)</text>
        <dbReference type="Rhea" id="RHEA:35027"/>
        <dbReference type="ChEBI" id="CHEBI:15377"/>
        <dbReference type="ChEBI" id="CHEBI:15378"/>
        <dbReference type="ChEBI" id="CHEBI:30616"/>
        <dbReference type="ChEBI" id="CHEBI:43474"/>
        <dbReference type="ChEBI" id="CHEBI:46502"/>
        <dbReference type="ChEBI" id="CHEBI:456216"/>
        <dbReference type="EC" id="7.3.2.6"/>
    </reaction>
</comment>
<dbReference type="InterPro" id="IPR050093">
    <property type="entry name" value="ABC_SmlMolc_Importer"/>
</dbReference>
<evidence type="ECO:0000256" key="3">
    <source>
        <dbReference type="ARBA" id="ARBA00022505"/>
    </source>
</evidence>
<evidence type="ECO:0000259" key="12">
    <source>
        <dbReference type="PROSITE" id="PS51866"/>
    </source>
</evidence>
<dbReference type="InterPro" id="IPR003593">
    <property type="entry name" value="AAA+_ATPase"/>
</dbReference>
<comment type="subunit">
    <text evidence="7">The complex is composed of two ATP-binding proteins (WtpC), two transmembrane proteins (WtpB) and a solute-binding protein (WtpA).</text>
</comment>
<comment type="similarity">
    <text evidence="6">Belongs to the ABC transporter superfamily. Sulfate/tungstate importer (TC 3.A.1.6) family.</text>
</comment>
<dbReference type="Pfam" id="PF03459">
    <property type="entry name" value="TOBE"/>
    <property type="match status" value="1"/>
</dbReference>
<keyword evidence="2" id="KW-0813">Transport</keyword>
<evidence type="ECO:0000256" key="9">
    <source>
        <dbReference type="ARBA" id="ARBA00041133"/>
    </source>
</evidence>
<dbReference type="InterPro" id="IPR008995">
    <property type="entry name" value="Mo/tungstate-bd_C_term_dom"/>
</dbReference>
<dbReference type="InterPro" id="IPR004606">
    <property type="entry name" value="Mop_domain"/>
</dbReference>
<evidence type="ECO:0000256" key="6">
    <source>
        <dbReference type="ARBA" id="ARBA00038307"/>
    </source>
</evidence>
<dbReference type="CDD" id="cd03260">
    <property type="entry name" value="ABC_PstB_phosphate_transporter"/>
    <property type="match status" value="1"/>
</dbReference>
<sequence>MMLQLQEISKVYGKKVILEDVNLKVDRGETIGIIGPTGAGKTTLLRIIDLLEEPTTGRIIFNGRDALKAKKVEIRRRIGMVFQETPLLKGTVNDNILYGPRIRGLKPSNKKIGEILEIVGLQGYGEMDARKLSGGEKQRLAFARALINQPDLLLLDEPTSNLDPISKRQIENIINKIKGQVTIIFTTHDLIQGQRLAEKIAILNKTIIQMGKADEVFQRPANSFVAKFLGVENIIKGEARLEDDGLTLIKANGINLYSSEKAEGEVIATIRPEDITVSWVRGNSSALNKLKGKIIKIEKIGSLFQLQVKAGEEIFTVHMTRKSFHDMNINLNSMVWIEFKASAVHIANQCN</sequence>
<dbReference type="Proteomes" id="UP000249782">
    <property type="component" value="Unassembled WGS sequence"/>
</dbReference>
<comment type="caution">
    <text evidence="13">The sequence shown here is derived from an EMBL/GenBank/DDBJ whole genome shotgun (WGS) entry which is preliminary data.</text>
</comment>
<evidence type="ECO:0000256" key="8">
    <source>
        <dbReference type="ARBA" id="ARBA00039025"/>
    </source>
</evidence>
<dbReference type="RefSeq" id="WP_112094229.1">
    <property type="nucleotide sequence ID" value="NZ_QLOE01000008.1"/>
</dbReference>
<evidence type="ECO:0000259" key="11">
    <source>
        <dbReference type="PROSITE" id="PS50893"/>
    </source>
</evidence>
<dbReference type="OrthoDB" id="18368at2157"/>
<keyword evidence="14" id="KW-1185">Reference proteome</keyword>
<dbReference type="GO" id="GO:1901238">
    <property type="term" value="F:ABC-type tungstate transporter activity"/>
    <property type="evidence" value="ECO:0007669"/>
    <property type="project" value="UniProtKB-EC"/>
</dbReference>
<dbReference type="SUPFAM" id="SSF52540">
    <property type="entry name" value="P-loop containing nucleoside triphosphate hydrolases"/>
    <property type="match status" value="1"/>
</dbReference>
<organism evidence="13 14">
    <name type="scientific">Methanothermobacter tenebrarum</name>
    <dbReference type="NCBI Taxonomy" id="680118"/>
    <lineage>
        <taxon>Archaea</taxon>
        <taxon>Methanobacteriati</taxon>
        <taxon>Methanobacteriota</taxon>
        <taxon>Methanomada group</taxon>
        <taxon>Methanobacteria</taxon>
        <taxon>Methanobacteriales</taxon>
        <taxon>Methanobacteriaceae</taxon>
        <taxon>Methanothermobacter</taxon>
    </lineage>
</organism>
<evidence type="ECO:0000256" key="5">
    <source>
        <dbReference type="ARBA" id="ARBA00022840"/>
    </source>
</evidence>
<dbReference type="EMBL" id="QLOE01000008">
    <property type="protein sequence ID" value="RAO78712.1"/>
    <property type="molecule type" value="Genomic_DNA"/>
</dbReference>
<evidence type="ECO:0000256" key="1">
    <source>
        <dbReference type="ARBA" id="ARBA00004202"/>
    </source>
</evidence>
<dbReference type="PROSITE" id="PS51866">
    <property type="entry name" value="MOP"/>
    <property type="match status" value="1"/>
</dbReference>
<evidence type="ECO:0000313" key="13">
    <source>
        <dbReference type="EMBL" id="RAO78712.1"/>
    </source>
</evidence>
<keyword evidence="4" id="KW-0547">Nucleotide-binding</keyword>
<dbReference type="InterPro" id="IPR005116">
    <property type="entry name" value="Transp-assoc_OB_typ1"/>
</dbReference>
<dbReference type="Pfam" id="PF00005">
    <property type="entry name" value="ABC_tran"/>
    <property type="match status" value="1"/>
</dbReference>
<dbReference type="GO" id="GO:0005886">
    <property type="term" value="C:plasma membrane"/>
    <property type="evidence" value="ECO:0007669"/>
    <property type="project" value="UniProtKB-SubCell"/>
</dbReference>
<name>A0A328PEB8_9EURY</name>
<dbReference type="SMART" id="SM00382">
    <property type="entry name" value="AAA"/>
    <property type="match status" value="1"/>
</dbReference>
<dbReference type="GO" id="GO:0035435">
    <property type="term" value="P:phosphate ion transmembrane transport"/>
    <property type="evidence" value="ECO:0007669"/>
    <property type="project" value="InterPro"/>
</dbReference>
<dbReference type="InterPro" id="IPR003439">
    <property type="entry name" value="ABC_transporter-like_ATP-bd"/>
</dbReference>
<dbReference type="PANTHER" id="PTHR42781:SF4">
    <property type="entry name" value="SPERMIDINE_PUTRESCINE IMPORT ATP-BINDING PROTEIN POTA"/>
    <property type="match status" value="1"/>
</dbReference>
<evidence type="ECO:0000256" key="4">
    <source>
        <dbReference type="ARBA" id="ARBA00022741"/>
    </source>
</evidence>
<accession>A0A328PEB8</accession>
<feature type="domain" description="Mop" evidence="12">
    <location>
        <begin position="283"/>
        <end position="348"/>
    </location>
</feature>
<dbReference type="AlphaFoldDB" id="A0A328PEB8"/>
<evidence type="ECO:0000256" key="2">
    <source>
        <dbReference type="ARBA" id="ARBA00022448"/>
    </source>
</evidence>